<dbReference type="eggNOG" id="COG1226">
    <property type="taxonomic scope" value="Bacteria"/>
</dbReference>
<keyword evidence="1" id="KW-0812">Transmembrane</keyword>
<accession>R4Z6U8</accession>
<dbReference type="Pfam" id="PF07885">
    <property type="entry name" value="Ion_trans_2"/>
    <property type="match status" value="1"/>
</dbReference>
<dbReference type="AlphaFoldDB" id="R4Z6U8"/>
<dbReference type="HOGENOM" id="CLU_2153754_0_0_11"/>
<dbReference type="InterPro" id="IPR050721">
    <property type="entry name" value="Trk_Ktr_HKT_K-transport"/>
</dbReference>
<keyword evidence="3" id="KW-0407">Ion channel</keyword>
<name>R4Z6U8_9ACTN</name>
<keyword evidence="4" id="KW-1185">Reference proteome</keyword>
<feature type="transmembrane region" description="Helical" evidence="1">
    <location>
        <begin position="7"/>
        <end position="28"/>
    </location>
</feature>
<dbReference type="PANTHER" id="PTHR43833:SF9">
    <property type="entry name" value="POTASSIUM CHANNEL PROTEIN YUGO-RELATED"/>
    <property type="match status" value="1"/>
</dbReference>
<dbReference type="SUPFAM" id="SSF81324">
    <property type="entry name" value="Voltage-gated potassium channels"/>
    <property type="match status" value="1"/>
</dbReference>
<protein>
    <submittedName>
        <fullName evidence="3">Putative potassium channel protein</fullName>
    </submittedName>
</protein>
<reference evidence="3 4" key="1">
    <citation type="journal article" date="2013" name="ISME J.">
        <title>Metabolic model for the filamentous 'Candidatus Microthrix parvicella' based on genomic and metagenomic analyses.</title>
        <authorList>
            <person name="Jon McIlroy S."/>
            <person name="Kristiansen R."/>
            <person name="Albertsen M."/>
            <person name="Michael Karst S."/>
            <person name="Rossetti S."/>
            <person name="Lund Nielsen J."/>
            <person name="Tandoi V."/>
            <person name="James Seviour R."/>
            <person name="Nielsen P.H."/>
        </authorList>
    </citation>
    <scope>NUCLEOTIDE SEQUENCE [LARGE SCALE GENOMIC DNA]</scope>
    <source>
        <strain evidence="3 4">RN1</strain>
    </source>
</reference>
<dbReference type="InterPro" id="IPR013099">
    <property type="entry name" value="K_chnl_dom"/>
</dbReference>
<evidence type="ECO:0000259" key="2">
    <source>
        <dbReference type="Pfam" id="PF07885"/>
    </source>
</evidence>
<comment type="caution">
    <text evidence="3">The sequence shown here is derived from an EMBL/GenBank/DDBJ whole genome shotgun (WGS) entry which is preliminary data.</text>
</comment>
<evidence type="ECO:0000313" key="4">
    <source>
        <dbReference type="Proteomes" id="UP000018291"/>
    </source>
</evidence>
<gene>
    <name evidence="3" type="ORF">BN381_80196</name>
</gene>
<dbReference type="Gene3D" id="1.10.287.70">
    <property type="match status" value="1"/>
</dbReference>
<evidence type="ECO:0000256" key="1">
    <source>
        <dbReference type="SAM" id="Phobius"/>
    </source>
</evidence>
<keyword evidence="1" id="KW-0472">Membrane</keyword>
<dbReference type="STRING" id="1229780.BN381_80196"/>
<dbReference type="GO" id="GO:0034220">
    <property type="term" value="P:monoatomic ion transmembrane transport"/>
    <property type="evidence" value="ECO:0007669"/>
    <property type="project" value="UniProtKB-KW"/>
</dbReference>
<keyword evidence="3" id="KW-0406">Ion transport</keyword>
<proteinExistence type="predicted"/>
<feature type="domain" description="Potassium channel" evidence="2">
    <location>
        <begin position="12"/>
        <end position="82"/>
    </location>
</feature>
<keyword evidence="1" id="KW-1133">Transmembrane helix</keyword>
<sequence>MGQGRRLTNALIVLVGVLVVGVVGYLLLGFSPLDAVYQTVTTVSTVGFGEVKPLSRLGMAFTIALIMVGVSSALYAFSVLVEGLIEGRINELFGRRRMNHSIASAARTWAW</sequence>
<evidence type="ECO:0000313" key="3">
    <source>
        <dbReference type="EMBL" id="CCM65666.1"/>
    </source>
</evidence>
<dbReference type="PANTHER" id="PTHR43833">
    <property type="entry name" value="POTASSIUM CHANNEL PROTEIN 2-RELATED-RELATED"/>
    <property type="match status" value="1"/>
</dbReference>
<dbReference type="Proteomes" id="UP000018291">
    <property type="component" value="Unassembled WGS sequence"/>
</dbReference>
<dbReference type="EMBL" id="CANL01000078">
    <property type="protein sequence ID" value="CCM65666.1"/>
    <property type="molecule type" value="Genomic_DNA"/>
</dbReference>
<feature type="transmembrane region" description="Helical" evidence="1">
    <location>
        <begin position="59"/>
        <end position="85"/>
    </location>
</feature>
<organism evidence="3 4">
    <name type="scientific">Candidatus Neomicrothrix parvicella RN1</name>
    <dbReference type="NCBI Taxonomy" id="1229780"/>
    <lineage>
        <taxon>Bacteria</taxon>
        <taxon>Bacillati</taxon>
        <taxon>Actinomycetota</taxon>
        <taxon>Acidimicrobiia</taxon>
        <taxon>Acidimicrobiales</taxon>
        <taxon>Microthrixaceae</taxon>
        <taxon>Candidatus Neomicrothrix</taxon>
    </lineage>
</organism>
<keyword evidence="3" id="KW-0813">Transport</keyword>
<dbReference type="RefSeq" id="WP_012230585.1">
    <property type="nucleotide sequence ID" value="NZ_HG422565.1"/>
</dbReference>